<keyword evidence="1" id="KW-1133">Transmembrane helix</keyword>
<protein>
    <submittedName>
        <fullName evidence="2">Uncharacterized protein</fullName>
    </submittedName>
</protein>
<name>A0A9Q0M9S6_BLOTA</name>
<keyword evidence="1" id="KW-0472">Membrane</keyword>
<accession>A0A9Q0M9S6</accession>
<keyword evidence="1" id="KW-0812">Transmembrane</keyword>
<dbReference type="AlphaFoldDB" id="A0A9Q0M9S6"/>
<sequence length="88" mass="10285">MKSNDRIDFTKTYEGKRRLIGPAEQKVPWYSMHRSRNILIVATFLSALVFLKPLSDAGVSLYNNYRLIKERNRFKKELENEDQSSSSS</sequence>
<gene>
    <name evidence="2" type="ORF">RDWZM_007261</name>
</gene>
<evidence type="ECO:0000313" key="2">
    <source>
        <dbReference type="EMBL" id="KAJ6221449.1"/>
    </source>
</evidence>
<reference evidence="2" key="1">
    <citation type="submission" date="2022-12" db="EMBL/GenBank/DDBJ databases">
        <title>Genome assemblies of Blomia tropicalis.</title>
        <authorList>
            <person name="Cui Y."/>
        </authorList>
    </citation>
    <scope>NUCLEOTIDE SEQUENCE</scope>
    <source>
        <tissue evidence="2">Adult mites</tissue>
    </source>
</reference>
<dbReference type="EMBL" id="JAPWDV010000002">
    <property type="protein sequence ID" value="KAJ6221449.1"/>
    <property type="molecule type" value="Genomic_DNA"/>
</dbReference>
<feature type="transmembrane region" description="Helical" evidence="1">
    <location>
        <begin position="38"/>
        <end position="55"/>
    </location>
</feature>
<keyword evidence="3" id="KW-1185">Reference proteome</keyword>
<dbReference type="Proteomes" id="UP001142055">
    <property type="component" value="Chromosome 2"/>
</dbReference>
<evidence type="ECO:0000256" key="1">
    <source>
        <dbReference type="SAM" id="Phobius"/>
    </source>
</evidence>
<organism evidence="2 3">
    <name type="scientific">Blomia tropicalis</name>
    <name type="common">Mite</name>
    <dbReference type="NCBI Taxonomy" id="40697"/>
    <lineage>
        <taxon>Eukaryota</taxon>
        <taxon>Metazoa</taxon>
        <taxon>Ecdysozoa</taxon>
        <taxon>Arthropoda</taxon>
        <taxon>Chelicerata</taxon>
        <taxon>Arachnida</taxon>
        <taxon>Acari</taxon>
        <taxon>Acariformes</taxon>
        <taxon>Sarcoptiformes</taxon>
        <taxon>Astigmata</taxon>
        <taxon>Glycyphagoidea</taxon>
        <taxon>Echimyopodidae</taxon>
        <taxon>Blomia</taxon>
    </lineage>
</organism>
<proteinExistence type="predicted"/>
<dbReference type="OrthoDB" id="10354660at2759"/>
<comment type="caution">
    <text evidence="2">The sequence shown here is derived from an EMBL/GenBank/DDBJ whole genome shotgun (WGS) entry which is preliminary data.</text>
</comment>
<evidence type="ECO:0000313" key="3">
    <source>
        <dbReference type="Proteomes" id="UP001142055"/>
    </source>
</evidence>